<feature type="domain" description="Topo IIA-type catalytic" evidence="9">
    <location>
        <begin position="37"/>
        <end position="435"/>
    </location>
</feature>
<dbReference type="PANTHER" id="PTHR43493">
    <property type="entry name" value="DNA GYRASE/TOPOISOMERASE SUBUNIT A"/>
    <property type="match status" value="1"/>
</dbReference>
<comment type="similarity">
    <text evidence="2">Belongs to the type II topoisomerase GyrA/ParC subunit family.</text>
</comment>
<organism evidence="10 11">
    <name type="scientific">Akkermansia biwaensis</name>
    <dbReference type="NCBI Taxonomy" id="2946555"/>
    <lineage>
        <taxon>Bacteria</taxon>
        <taxon>Pseudomonadati</taxon>
        <taxon>Verrucomicrobiota</taxon>
        <taxon>Verrucomicrobiia</taxon>
        <taxon>Verrucomicrobiales</taxon>
        <taxon>Akkermansiaceae</taxon>
        <taxon>Akkermansia</taxon>
    </lineage>
</organism>
<dbReference type="Pfam" id="PF00521">
    <property type="entry name" value="DNA_topoisoIV"/>
    <property type="match status" value="1"/>
</dbReference>
<dbReference type="Gene3D" id="1.10.268.10">
    <property type="entry name" value="Topoisomerase, domain 3"/>
    <property type="match status" value="1"/>
</dbReference>
<evidence type="ECO:0000313" key="10">
    <source>
        <dbReference type="EMBL" id="BDL44212.1"/>
    </source>
</evidence>
<dbReference type="Gene3D" id="3.30.1360.40">
    <property type="match status" value="1"/>
</dbReference>
<evidence type="ECO:0000256" key="3">
    <source>
        <dbReference type="ARBA" id="ARBA00023029"/>
    </source>
</evidence>
<protein>
    <recommendedName>
        <fullName evidence="9">Topo IIA-type catalytic domain-containing protein</fullName>
    </recommendedName>
</protein>
<dbReference type="SMART" id="SM00434">
    <property type="entry name" value="TOP4c"/>
    <property type="match status" value="1"/>
</dbReference>
<keyword evidence="5 6" id="KW-0413">Isomerase</keyword>
<keyword evidence="11" id="KW-1185">Reference proteome</keyword>
<feature type="coiled-coil region" evidence="7">
    <location>
        <begin position="421"/>
        <end position="448"/>
    </location>
</feature>
<gene>
    <name evidence="10" type="ORF">Abiwalacus_17860</name>
</gene>
<dbReference type="NCBIfam" id="NF009397">
    <property type="entry name" value="PRK12758.1"/>
    <property type="match status" value="1"/>
</dbReference>
<dbReference type="InterPro" id="IPR013758">
    <property type="entry name" value="Topo_IIA_A/C_ab"/>
</dbReference>
<dbReference type="InterPro" id="IPR050220">
    <property type="entry name" value="Type_II_DNA_Topoisomerases"/>
</dbReference>
<keyword evidence="7" id="KW-0175">Coiled coil</keyword>
<dbReference type="EMBL" id="AP025943">
    <property type="protein sequence ID" value="BDL44212.1"/>
    <property type="molecule type" value="Genomic_DNA"/>
</dbReference>
<evidence type="ECO:0000256" key="6">
    <source>
        <dbReference type="PROSITE-ProRule" id="PRU01384"/>
    </source>
</evidence>
<dbReference type="InterPro" id="IPR002205">
    <property type="entry name" value="Topo_IIA_dom_A"/>
</dbReference>
<reference evidence="10" key="1">
    <citation type="submission" date="2022-06" db="EMBL/GenBank/DDBJ databases">
        <title>Akkermansia biwalacus sp. nov., an anaerobic mucin-degrading bacterium isolated from human intestine.</title>
        <authorList>
            <person name="Kobayashi Y."/>
            <person name="Inoue S."/>
            <person name="Kawahara T."/>
            <person name="Kohda N."/>
        </authorList>
    </citation>
    <scope>NUCLEOTIDE SEQUENCE</scope>
    <source>
        <strain evidence="10">WON2089</strain>
    </source>
</reference>
<evidence type="ECO:0000256" key="8">
    <source>
        <dbReference type="SAM" id="MobiDB-lite"/>
    </source>
</evidence>
<evidence type="ECO:0000259" key="9">
    <source>
        <dbReference type="PROSITE" id="PS52040"/>
    </source>
</evidence>
<dbReference type="Gene3D" id="3.90.199.10">
    <property type="entry name" value="Topoisomerase II, domain 5"/>
    <property type="match status" value="1"/>
</dbReference>
<accession>A0ABN6QIP3</accession>
<evidence type="ECO:0000256" key="7">
    <source>
        <dbReference type="SAM" id="Coils"/>
    </source>
</evidence>
<dbReference type="InterPro" id="IPR013760">
    <property type="entry name" value="Topo_IIA-like_dom_sf"/>
</dbReference>
<dbReference type="PROSITE" id="PS52040">
    <property type="entry name" value="TOPO_IIA"/>
    <property type="match status" value="1"/>
</dbReference>
<dbReference type="PANTHER" id="PTHR43493:SF5">
    <property type="entry name" value="DNA GYRASE SUBUNIT A, CHLOROPLASTIC_MITOCHONDRIAL"/>
    <property type="match status" value="1"/>
</dbReference>
<dbReference type="SUPFAM" id="SSF56719">
    <property type="entry name" value="Type II DNA topoisomerase"/>
    <property type="match status" value="1"/>
</dbReference>
<feature type="active site" description="O-(5'-phospho-DNA)-tyrosine intermediate" evidence="6">
    <location>
        <position position="118"/>
    </location>
</feature>
<keyword evidence="4 6" id="KW-0238">DNA-binding</keyword>
<name>A0ABN6QIP3_9BACT</name>
<evidence type="ECO:0000313" key="11">
    <source>
        <dbReference type="Proteomes" id="UP001062263"/>
    </source>
</evidence>
<dbReference type="Proteomes" id="UP001062263">
    <property type="component" value="Chromosome"/>
</dbReference>
<evidence type="ECO:0000256" key="2">
    <source>
        <dbReference type="ARBA" id="ARBA00008263"/>
    </source>
</evidence>
<feature type="compositionally biased region" description="Low complexity" evidence="8">
    <location>
        <begin position="670"/>
        <end position="693"/>
    </location>
</feature>
<sequence>MAVTQPAHIAPASQSVEGMYADYFLDYASYVILERAVPKINDGFKPVQRRILHAMDRLDDGRYNKVANIVGDTMKFHPHGDRSIADALVGLGQKNLLIDTQGNWGNILTGDPAAASRYIEARFTPFARDVVFSPKVTEWQLSYDGRNKEPVSLPVKFPLLLAQGAEGIAVGLSSKILPHNFNELIDASIAHLRGQEFQLLPDFPTGGIMDATNYRDGERGTGRVRIRARILTESKKLLRITEIPFGVTTEILIDTIVSAAEKGKIKIARIEDNTAQHVDILVHLPAGVDPEQTKKALFAFSACEVSVSPNACVIVEDKPRFMRISDILRYNTDATKETLRQEQEIRLQELNAAWHQASLEKIFIENRIYLTIEDCETWEEVLETIDRELQPFARKLRSPITRDDLIRLTEIKIKRISKFDAFKADQHIQQLEADIDQTQKNLNQLTRFTIRWFESLRKKYGASYPRKTEISSFGSVDRAQVAVANETLYIDEEGFAGFGVKKGNPVCKCSTLDDVLIVDNAGVLKIVRIQDKFFAGKNPLYISIIKKDDDPVFNLIYRDGKDGPVYAKRFRIGGFTRDKEYPLTRGTKGTRIFHFSVHETEQDSEQISVNVYLKAVLKLRNLIRPFHFADLRIKNRGAQGNIITRHPVERVSRIMPTAKTGNETTEEESSALAGAPESAESASVPAEKPQPQDDAPPSPDSSAEPPLEQGSLFDA</sequence>
<dbReference type="InterPro" id="IPR013757">
    <property type="entry name" value="Topo_IIA_A_a_sf"/>
</dbReference>
<proteinExistence type="inferred from homology"/>
<feature type="region of interest" description="Disordered" evidence="8">
    <location>
        <begin position="653"/>
        <end position="715"/>
    </location>
</feature>
<evidence type="ECO:0000256" key="1">
    <source>
        <dbReference type="ARBA" id="ARBA00000185"/>
    </source>
</evidence>
<dbReference type="NCBIfam" id="NF007209">
    <property type="entry name" value="PRK09631.1"/>
    <property type="match status" value="1"/>
</dbReference>
<comment type="catalytic activity">
    <reaction evidence="1 6">
        <text>ATP-dependent breakage, passage and rejoining of double-stranded DNA.</text>
        <dbReference type="EC" id="5.6.2.2"/>
    </reaction>
</comment>
<evidence type="ECO:0000256" key="4">
    <source>
        <dbReference type="ARBA" id="ARBA00023125"/>
    </source>
</evidence>
<keyword evidence="3 6" id="KW-0799">Topoisomerase</keyword>
<evidence type="ECO:0000256" key="5">
    <source>
        <dbReference type="ARBA" id="ARBA00023235"/>
    </source>
</evidence>